<sequence>MGDDRIRQRLVVSGRVQGVGFRRYVERAAHRRGVAGWVKNRPDGGVEILVEGPRTALDGLTADVRHGPPGAHVLDIQASAAGGDEPLPRPFAIHRG</sequence>
<evidence type="ECO:0000256" key="1">
    <source>
        <dbReference type="ARBA" id="ARBA00005614"/>
    </source>
</evidence>
<dbReference type="InterPro" id="IPR001792">
    <property type="entry name" value="Acylphosphatase-like_dom"/>
</dbReference>
<dbReference type="InterPro" id="IPR020456">
    <property type="entry name" value="Acylphosphatase"/>
</dbReference>
<evidence type="ECO:0000313" key="9">
    <source>
        <dbReference type="Proteomes" id="UP000019151"/>
    </source>
</evidence>
<evidence type="ECO:0000256" key="5">
    <source>
        <dbReference type="RuleBase" id="RU000553"/>
    </source>
</evidence>
<dbReference type="Proteomes" id="UP000019151">
    <property type="component" value="Chromosome"/>
</dbReference>
<dbReference type="Pfam" id="PF00708">
    <property type="entry name" value="Acylphosphatase"/>
    <property type="match status" value="1"/>
</dbReference>
<dbReference type="RefSeq" id="WP_201773025.1">
    <property type="nucleotide sequence ID" value="NZ_CP007128.1"/>
</dbReference>
<proteinExistence type="inferred from homology"/>
<dbReference type="STRING" id="861299.J421_3241"/>
<dbReference type="InterPro" id="IPR036046">
    <property type="entry name" value="Acylphosphatase-like_dom_sf"/>
</dbReference>
<evidence type="ECO:0000256" key="4">
    <source>
        <dbReference type="PROSITE-ProRule" id="PRU00520"/>
    </source>
</evidence>
<comment type="catalytic activity">
    <reaction evidence="3 4 5">
        <text>an acyl phosphate + H2O = a carboxylate + phosphate + H(+)</text>
        <dbReference type="Rhea" id="RHEA:14965"/>
        <dbReference type="ChEBI" id="CHEBI:15377"/>
        <dbReference type="ChEBI" id="CHEBI:15378"/>
        <dbReference type="ChEBI" id="CHEBI:29067"/>
        <dbReference type="ChEBI" id="CHEBI:43474"/>
        <dbReference type="ChEBI" id="CHEBI:59918"/>
        <dbReference type="EC" id="3.6.1.7"/>
    </reaction>
</comment>
<dbReference type="PROSITE" id="PS51160">
    <property type="entry name" value="ACYLPHOSPHATASE_3"/>
    <property type="match status" value="1"/>
</dbReference>
<protein>
    <recommendedName>
        <fullName evidence="2 4">Acylphosphatase</fullName>
        <ecNumber evidence="2 4">3.6.1.7</ecNumber>
    </recommendedName>
</protein>
<dbReference type="PROSITE" id="PS00151">
    <property type="entry name" value="ACYLPHOSPHATASE_2"/>
    <property type="match status" value="1"/>
</dbReference>
<evidence type="ECO:0000256" key="2">
    <source>
        <dbReference type="ARBA" id="ARBA00012150"/>
    </source>
</evidence>
<dbReference type="eggNOG" id="COG1254">
    <property type="taxonomic scope" value="Bacteria"/>
</dbReference>
<dbReference type="HOGENOM" id="CLU_141932_3_2_0"/>
<dbReference type="PROSITE" id="PS00150">
    <property type="entry name" value="ACYLPHOSPHATASE_1"/>
    <property type="match status" value="1"/>
</dbReference>
<dbReference type="InterPro" id="IPR017968">
    <property type="entry name" value="Acylphosphatase_CS"/>
</dbReference>
<dbReference type="FunCoup" id="W0RMX6">
    <property type="interactions" value="228"/>
</dbReference>
<evidence type="ECO:0000313" key="8">
    <source>
        <dbReference type="EMBL" id="AHG90778.1"/>
    </source>
</evidence>
<dbReference type="GO" id="GO:0003998">
    <property type="term" value="F:acylphosphatase activity"/>
    <property type="evidence" value="ECO:0007669"/>
    <property type="project" value="UniProtKB-EC"/>
</dbReference>
<dbReference type="PANTHER" id="PTHR47268">
    <property type="entry name" value="ACYLPHOSPHATASE"/>
    <property type="match status" value="1"/>
</dbReference>
<reference evidence="8 9" key="1">
    <citation type="journal article" date="2014" name="Genome Announc.">
        <title>Genome Sequence and Methylome of Soil Bacterium Gemmatirosa kalamazoonensis KBS708T, a Member of the Rarely Cultivated Gemmatimonadetes Phylum.</title>
        <authorList>
            <person name="Debruyn J.M."/>
            <person name="Radosevich M."/>
            <person name="Wommack K.E."/>
            <person name="Polson S.W."/>
            <person name="Hauser L.J."/>
            <person name="Fawaz M.N."/>
            <person name="Korlach J."/>
            <person name="Tsai Y.C."/>
        </authorList>
    </citation>
    <scope>NUCLEOTIDE SEQUENCE [LARGE SCALE GENOMIC DNA]</scope>
    <source>
        <strain evidence="8 9">KBS708</strain>
    </source>
</reference>
<dbReference type="InParanoid" id="W0RMX6"/>
<feature type="active site" evidence="4">
    <location>
        <position position="22"/>
    </location>
</feature>
<dbReference type="Gene3D" id="3.30.70.100">
    <property type="match status" value="1"/>
</dbReference>
<feature type="active site" evidence="4">
    <location>
        <position position="40"/>
    </location>
</feature>
<dbReference type="EMBL" id="CP007128">
    <property type="protein sequence ID" value="AHG90778.1"/>
    <property type="molecule type" value="Genomic_DNA"/>
</dbReference>
<dbReference type="AlphaFoldDB" id="W0RMX6"/>
<keyword evidence="9" id="KW-1185">Reference proteome</keyword>
<organism evidence="8 9">
    <name type="scientific">Gemmatirosa kalamazoonensis</name>
    <dbReference type="NCBI Taxonomy" id="861299"/>
    <lineage>
        <taxon>Bacteria</taxon>
        <taxon>Pseudomonadati</taxon>
        <taxon>Gemmatimonadota</taxon>
        <taxon>Gemmatimonadia</taxon>
        <taxon>Gemmatimonadales</taxon>
        <taxon>Gemmatimonadaceae</taxon>
        <taxon>Gemmatirosa</taxon>
    </lineage>
</organism>
<evidence type="ECO:0000256" key="6">
    <source>
        <dbReference type="RuleBase" id="RU004168"/>
    </source>
</evidence>
<comment type="similarity">
    <text evidence="1 6">Belongs to the acylphosphatase family.</text>
</comment>
<evidence type="ECO:0000259" key="7">
    <source>
        <dbReference type="PROSITE" id="PS51160"/>
    </source>
</evidence>
<keyword evidence="4 5" id="KW-0378">Hydrolase</keyword>
<dbReference type="SUPFAM" id="SSF54975">
    <property type="entry name" value="Acylphosphatase/BLUF domain-like"/>
    <property type="match status" value="1"/>
</dbReference>
<name>W0RMX6_9BACT</name>
<dbReference type="PANTHER" id="PTHR47268:SF4">
    <property type="entry name" value="ACYLPHOSPHATASE"/>
    <property type="match status" value="1"/>
</dbReference>
<feature type="domain" description="Acylphosphatase-like" evidence="7">
    <location>
        <begin position="7"/>
        <end position="95"/>
    </location>
</feature>
<dbReference type="EC" id="3.6.1.7" evidence="2 4"/>
<gene>
    <name evidence="8" type="ORF">J421_3241</name>
</gene>
<dbReference type="PRINTS" id="PR00112">
    <property type="entry name" value="ACYLPHPHTASE"/>
</dbReference>
<dbReference type="KEGG" id="gba:J421_3241"/>
<evidence type="ECO:0000256" key="3">
    <source>
        <dbReference type="ARBA" id="ARBA00047645"/>
    </source>
</evidence>
<accession>W0RMX6</accession>